<keyword evidence="1 5" id="KW-0489">Methyltransferase</keyword>
<comment type="caution">
    <text evidence="5">Lacks conserved residue(s) required for the propagation of feature annotation.</text>
</comment>
<dbReference type="SUPFAM" id="SSF88697">
    <property type="entry name" value="PUA domain-like"/>
    <property type="match status" value="1"/>
</dbReference>
<dbReference type="InterPro" id="IPR043699">
    <property type="entry name" value="NSUN6"/>
</dbReference>
<dbReference type="Proteomes" id="UP000010469">
    <property type="component" value="Chromosome"/>
</dbReference>
<dbReference type="NCBIfam" id="TIGR00451">
    <property type="entry name" value="unchar_dom_2"/>
    <property type="match status" value="1"/>
</dbReference>
<dbReference type="HOGENOM" id="CLU_005316_1_0_2"/>
<feature type="binding site" evidence="5">
    <location>
        <position position="309"/>
    </location>
    <ligand>
        <name>S-adenosyl-L-methionine</name>
        <dbReference type="ChEBI" id="CHEBI:59789"/>
    </ligand>
</feature>
<dbReference type="KEGG" id="clg:Calag_0582"/>
<dbReference type="CDD" id="cd02440">
    <property type="entry name" value="AdoMet_MTases"/>
    <property type="match status" value="1"/>
</dbReference>
<accession>L0ABB1</accession>
<dbReference type="PANTHER" id="PTHR22807:SF34">
    <property type="entry name" value="TRNA (CYTOSINE(72)-C(5))-METHYLTRANSFERASE NSUN6"/>
    <property type="match status" value="1"/>
</dbReference>
<feature type="binding site" evidence="5">
    <location>
        <position position="236"/>
    </location>
    <ligand>
        <name>S-adenosyl-L-methionine</name>
        <dbReference type="ChEBI" id="CHEBI:59789"/>
    </ligand>
</feature>
<dbReference type="GO" id="GO:0001510">
    <property type="term" value="P:RNA methylation"/>
    <property type="evidence" value="ECO:0007669"/>
    <property type="project" value="InterPro"/>
</dbReference>
<dbReference type="InterPro" id="IPR004521">
    <property type="entry name" value="Uncharacterised_CHP00451"/>
</dbReference>
<dbReference type="EC" id="2.1.1.-" evidence="5"/>
<dbReference type="PROSITE" id="PS51686">
    <property type="entry name" value="SAM_MT_RSMB_NOP"/>
    <property type="match status" value="1"/>
</dbReference>
<feature type="binding site" evidence="5">
    <location>
        <position position="240"/>
    </location>
    <ligand>
        <name>S-adenosyl-L-methionine</name>
        <dbReference type="ChEBI" id="CHEBI:59789"/>
    </ligand>
</feature>
<dbReference type="InterPro" id="IPR015947">
    <property type="entry name" value="PUA-like_sf"/>
</dbReference>
<feature type="binding site" evidence="5">
    <location>
        <position position="282"/>
    </location>
    <ligand>
        <name>S-adenosyl-L-methionine</name>
        <dbReference type="ChEBI" id="CHEBI:59789"/>
    </ligand>
</feature>
<keyword evidence="4 5" id="KW-0694">RNA-binding</keyword>
<dbReference type="InterPro" id="IPR001678">
    <property type="entry name" value="MeTrfase_RsmB-F_NOP2_dom"/>
</dbReference>
<dbReference type="PRINTS" id="PR02008">
    <property type="entry name" value="RCMTFAMILY"/>
</dbReference>
<dbReference type="HAMAP" id="MF_02237">
    <property type="entry name" value="NSUN6"/>
    <property type="match status" value="1"/>
</dbReference>
<comment type="function">
    <text evidence="5">S-adenosyl-L-methionine-dependent methyltransferase that specifically methylates the C5 position of cytosine 72 in several tRNAs.</text>
</comment>
<dbReference type="SUPFAM" id="SSF53335">
    <property type="entry name" value="S-adenosyl-L-methionine-dependent methyltransferases"/>
    <property type="match status" value="1"/>
</dbReference>
<evidence type="ECO:0000259" key="6">
    <source>
        <dbReference type="PROSITE" id="PS51686"/>
    </source>
</evidence>
<dbReference type="InParanoid" id="L0ABB1"/>
<dbReference type="Gene3D" id="2.30.130.10">
    <property type="entry name" value="PUA domain"/>
    <property type="match status" value="1"/>
</dbReference>
<keyword evidence="2 5" id="KW-0808">Transferase</keyword>
<dbReference type="AlphaFoldDB" id="L0ABB1"/>
<dbReference type="eggNOG" id="arCOG00986">
    <property type="taxonomic scope" value="Archaea"/>
</dbReference>
<sequence>MEKNIANKYINFNNMLSYDIGLLEELDSIFGNSCKIINLLIKPPTKFYLRVNTLKITRNEYLNILKERGIKFYKDENIDYAIYAQISGPYEIPIYDKKIYVNKYASESIYLGSNLYIPGILKADKIKKGDKVTIFNRNDIPLASGISIIDWEDIYRLKKGLAVIVEDSVYKSPKIRELPGFEEGYIYSQSLPSMWVAELADPKEGSIIIDMNAAPGGKVGNIAQKVGKNSRIIAIDRPSKTNDLTEKMKRLGYDWVEVIGGDSRYATQELNIKEKADLVLIDPPCTNLGVIPKLSDKKSLRDSIILSRYQKQFINEAFKLLKPGGILMYSTCTLTYTENEENIKYALELGFELDEINIKENVIKNDYGIRFSPENDYPGFFISKLIKKKT</sequence>
<dbReference type="GO" id="GO:0000049">
    <property type="term" value="F:tRNA binding"/>
    <property type="evidence" value="ECO:0007669"/>
    <property type="project" value="UniProtKB-UniRule"/>
</dbReference>
<keyword evidence="8" id="KW-1185">Reference proteome</keyword>
<dbReference type="InterPro" id="IPR023267">
    <property type="entry name" value="RCMT"/>
</dbReference>
<dbReference type="STRING" id="1056495.Calag_0582"/>
<dbReference type="eggNOG" id="arCOG00973">
    <property type="taxonomic scope" value="Archaea"/>
</dbReference>
<dbReference type="Gene3D" id="3.30.70.1170">
    <property type="entry name" value="Sun protein, domain 3"/>
    <property type="match status" value="1"/>
</dbReference>
<dbReference type="PROSITE" id="PS50890">
    <property type="entry name" value="PUA"/>
    <property type="match status" value="1"/>
</dbReference>
<gene>
    <name evidence="7" type="ordered locus">Calag_0582</name>
</gene>
<dbReference type="CDD" id="cd07953">
    <property type="entry name" value="PUA"/>
    <property type="match status" value="1"/>
</dbReference>
<dbReference type="Pfam" id="PF01189">
    <property type="entry name" value="Methyltr_RsmB-F"/>
    <property type="match status" value="1"/>
</dbReference>
<dbReference type="InterPro" id="IPR036974">
    <property type="entry name" value="PUA_sf"/>
</dbReference>
<dbReference type="PANTHER" id="PTHR22807">
    <property type="entry name" value="NOP2 YEAST -RELATED NOL1/NOP2/FMU SUN DOMAIN-CONTAINING"/>
    <property type="match status" value="1"/>
</dbReference>
<dbReference type="Pfam" id="PF01472">
    <property type="entry name" value="PUA"/>
    <property type="match status" value="1"/>
</dbReference>
<evidence type="ECO:0000313" key="7">
    <source>
        <dbReference type="EMBL" id="AFZ70340.1"/>
    </source>
</evidence>
<evidence type="ECO:0000256" key="1">
    <source>
        <dbReference type="ARBA" id="ARBA00022603"/>
    </source>
</evidence>
<feature type="domain" description="SAM-dependent MTase RsmB/NOP-type" evidence="6">
    <location>
        <begin position="109"/>
        <end position="388"/>
    </location>
</feature>
<keyword evidence="3 5" id="KW-0949">S-adenosyl-L-methionine</keyword>
<dbReference type="GeneID" id="14211842"/>
<organism evidence="7 8">
    <name type="scientific">Caldisphaera lagunensis (strain DSM 15908 / JCM 11604 / ANMR 0165 / IC-154)</name>
    <dbReference type="NCBI Taxonomy" id="1056495"/>
    <lineage>
        <taxon>Archaea</taxon>
        <taxon>Thermoproteota</taxon>
        <taxon>Thermoprotei</taxon>
        <taxon>Acidilobales</taxon>
        <taxon>Caldisphaeraceae</taxon>
        <taxon>Caldisphaera</taxon>
    </lineage>
</organism>
<dbReference type="Pfam" id="PF22458">
    <property type="entry name" value="RsmF-B_ferredox"/>
    <property type="match status" value="1"/>
</dbReference>
<name>L0ABB1_CALLD</name>
<reference evidence="8" key="1">
    <citation type="submission" date="2012-03" db="EMBL/GenBank/DDBJ databases">
        <title>Complete genome of Caldisphaera lagunensis DSM 15908.</title>
        <authorList>
            <person name="Lucas S."/>
            <person name="Copeland A."/>
            <person name="Lapidus A."/>
            <person name="Glavina del Rio T."/>
            <person name="Dalin E."/>
            <person name="Tice H."/>
            <person name="Bruce D."/>
            <person name="Goodwin L."/>
            <person name="Pitluck S."/>
            <person name="Peters L."/>
            <person name="Mikhailova N."/>
            <person name="Teshima H."/>
            <person name="Kyrpides N."/>
            <person name="Mavromatis K."/>
            <person name="Ivanova N."/>
            <person name="Brettin T."/>
            <person name="Detter J.C."/>
            <person name="Han C."/>
            <person name="Larimer F."/>
            <person name="Land M."/>
            <person name="Hauser L."/>
            <person name="Markowitz V."/>
            <person name="Cheng J.-F."/>
            <person name="Hugenholtz P."/>
            <person name="Woyke T."/>
            <person name="Wu D."/>
            <person name="Spring S."/>
            <person name="Schroeder M."/>
            <person name="Brambilla E."/>
            <person name="Klenk H.-P."/>
            <person name="Eisen J.A."/>
        </authorList>
    </citation>
    <scope>NUCLEOTIDE SEQUENCE [LARGE SCALE GENOMIC DNA]</scope>
    <source>
        <strain evidence="8">DSM 15908 / JCM 11604 / IC-154</strain>
    </source>
</reference>
<evidence type="ECO:0000256" key="4">
    <source>
        <dbReference type="ARBA" id="ARBA00022884"/>
    </source>
</evidence>
<evidence type="ECO:0000256" key="5">
    <source>
        <dbReference type="HAMAP-Rule" id="MF_02237"/>
    </source>
</evidence>
<dbReference type="FunCoup" id="L0ABB1">
    <property type="interactions" value="64"/>
</dbReference>
<comment type="catalytic activity">
    <reaction evidence="5">
        <text>cytidine(72) in tRNA + S-adenosyl-L-methionine = 5-methylcytidine(72) in tRNA + S-adenosyl-L-homocysteine + H(+)</text>
        <dbReference type="Rhea" id="RHEA:61988"/>
        <dbReference type="Rhea" id="RHEA-COMP:15996"/>
        <dbReference type="Rhea" id="RHEA-COMP:15997"/>
        <dbReference type="ChEBI" id="CHEBI:15378"/>
        <dbReference type="ChEBI" id="CHEBI:57856"/>
        <dbReference type="ChEBI" id="CHEBI:59789"/>
        <dbReference type="ChEBI" id="CHEBI:74483"/>
        <dbReference type="ChEBI" id="CHEBI:82748"/>
    </reaction>
</comment>
<evidence type="ECO:0000256" key="2">
    <source>
        <dbReference type="ARBA" id="ARBA00022679"/>
    </source>
</evidence>
<feature type="binding site" evidence="5">
    <location>
        <position position="262"/>
    </location>
    <ligand>
        <name>S-adenosyl-L-methionine</name>
        <dbReference type="ChEBI" id="CHEBI:59789"/>
    </ligand>
</feature>
<dbReference type="RefSeq" id="WP_015232238.1">
    <property type="nucleotide sequence ID" value="NC_019791.1"/>
</dbReference>
<dbReference type="InterPro" id="IPR029063">
    <property type="entry name" value="SAM-dependent_MTases_sf"/>
</dbReference>
<dbReference type="GO" id="GO:0006400">
    <property type="term" value="P:tRNA modification"/>
    <property type="evidence" value="ECO:0007669"/>
    <property type="project" value="UniProtKB-UniRule"/>
</dbReference>
<dbReference type="EMBL" id="CP003378">
    <property type="protein sequence ID" value="AFZ70340.1"/>
    <property type="molecule type" value="Genomic_DNA"/>
</dbReference>
<dbReference type="GO" id="GO:0016428">
    <property type="term" value="F:tRNA (cytidine-5-)-methyltransferase activity"/>
    <property type="evidence" value="ECO:0007669"/>
    <property type="project" value="UniProtKB-UniRule"/>
</dbReference>
<protein>
    <recommendedName>
        <fullName evidence="5">tRNA (cytosine(72)-C(5))-methyltransferase</fullName>
        <shortName evidence="5">tRNA:m(5)C72 MTase</shortName>
        <ecNumber evidence="5">2.1.1.-</ecNumber>
    </recommendedName>
</protein>
<comment type="similarity">
    <text evidence="5">Belongs to the class I-like SAM-binding methyltransferase superfamily. RsmB/NOP family.</text>
</comment>
<dbReference type="InterPro" id="IPR054728">
    <property type="entry name" value="RsmB-like_ferredoxin"/>
</dbReference>
<evidence type="ECO:0000313" key="8">
    <source>
        <dbReference type="Proteomes" id="UP000010469"/>
    </source>
</evidence>
<evidence type="ECO:0000256" key="3">
    <source>
        <dbReference type="ARBA" id="ARBA00022691"/>
    </source>
</evidence>
<proteinExistence type="inferred from homology"/>
<dbReference type="InterPro" id="IPR049560">
    <property type="entry name" value="MeTrfase_RsmB-F_NOP2_cat"/>
</dbReference>
<dbReference type="Gene3D" id="3.40.50.150">
    <property type="entry name" value="Vaccinia Virus protein VP39"/>
    <property type="match status" value="1"/>
</dbReference>
<feature type="active site" description="Nucleophile" evidence="5">
    <location>
        <position position="332"/>
    </location>
</feature>
<dbReference type="InterPro" id="IPR002478">
    <property type="entry name" value="PUA"/>
</dbReference>
<dbReference type="SMART" id="SM00359">
    <property type="entry name" value="PUA"/>
    <property type="match status" value="1"/>
</dbReference>